<protein>
    <submittedName>
        <fullName evidence="1">Transposase IS4</fullName>
    </submittedName>
</protein>
<dbReference type="AlphaFoldDB" id="H8H228"/>
<keyword evidence="2" id="KW-1185">Reference proteome</keyword>
<keyword evidence="1" id="KW-0614">Plasmid</keyword>
<dbReference type="Proteomes" id="UP000007575">
    <property type="component" value="Plasmid P2"/>
</dbReference>
<reference evidence="1 2" key="1">
    <citation type="journal article" date="2012" name="PLoS ONE">
        <title>Genome sequence and transcriptome analysis of the radioresistant bacterium Deinococcus gobiensis: insights into the extreme environmental adaptations.</title>
        <authorList>
            <person name="Yuan M."/>
            <person name="Chen M."/>
            <person name="Zhang W."/>
            <person name="Lu W."/>
            <person name="Wang J."/>
            <person name="Yang M."/>
            <person name="Zhao P."/>
            <person name="Tang R."/>
            <person name="Li X."/>
            <person name="Hao Y."/>
            <person name="Zhou Z."/>
            <person name="Zhan Y."/>
            <person name="Yu H."/>
            <person name="Teng C."/>
            <person name="Yan Y."/>
            <person name="Ping S."/>
            <person name="Wang Y."/>
            <person name="Lin M."/>
        </authorList>
    </citation>
    <scope>NUCLEOTIDE SEQUENCE [LARGE SCALE GENOMIC DNA]</scope>
    <source>
        <strain evidence="2">DSM 21396 / JCM 16679 / CGMCC 1.7299 / I-0</strain>
        <plasmid evidence="1">P2</plasmid>
    </source>
</reference>
<dbReference type="HOGENOM" id="CLU_2192702_0_0_0"/>
<dbReference type="KEGG" id="dgo:DGo_PB0306"/>
<accession>H8H228</accession>
<proteinExistence type="predicted"/>
<sequence>MILFAQYGTLKFPVGYRVYRGRGTPTPVILARDLLRSVPDTICTRFWVRVHADSEFEAAAFLDEIRRLGVEFVVGIRPTRRTEHPDVITVADGLYGGTSSSRTGRMTR</sequence>
<evidence type="ECO:0000313" key="2">
    <source>
        <dbReference type="Proteomes" id="UP000007575"/>
    </source>
</evidence>
<dbReference type="EMBL" id="CP002193">
    <property type="protein sequence ID" value="AFD27575.1"/>
    <property type="molecule type" value="Genomic_DNA"/>
</dbReference>
<name>H8H228_DEIGI</name>
<geneLocation type="plasmid" evidence="1 2">
    <name>P2</name>
</geneLocation>
<evidence type="ECO:0000313" key="1">
    <source>
        <dbReference type="EMBL" id="AFD27575.1"/>
    </source>
</evidence>
<organism evidence="1 2">
    <name type="scientific">Deinococcus gobiensis (strain DSM 21396 / JCM 16679 / CGMCC 1.7299 / I-0)</name>
    <dbReference type="NCBI Taxonomy" id="745776"/>
    <lineage>
        <taxon>Bacteria</taxon>
        <taxon>Thermotogati</taxon>
        <taxon>Deinococcota</taxon>
        <taxon>Deinococci</taxon>
        <taxon>Deinococcales</taxon>
        <taxon>Deinococcaceae</taxon>
        <taxon>Deinococcus</taxon>
    </lineage>
</organism>
<gene>
    <name evidence="1" type="ordered locus">DGo_PB0306</name>
</gene>